<feature type="compositionally biased region" description="Basic and acidic residues" evidence="1">
    <location>
        <begin position="123"/>
        <end position="135"/>
    </location>
</feature>
<feature type="region of interest" description="Disordered" evidence="1">
    <location>
        <begin position="1"/>
        <end position="40"/>
    </location>
</feature>
<feature type="compositionally biased region" description="Basic residues" evidence="1">
    <location>
        <begin position="252"/>
        <end position="263"/>
    </location>
</feature>
<feature type="compositionally biased region" description="Basic residues" evidence="1">
    <location>
        <begin position="218"/>
        <end position="232"/>
    </location>
</feature>
<dbReference type="AlphaFoldDB" id="A0A7S3DXW4"/>
<evidence type="ECO:0000313" key="2">
    <source>
        <dbReference type="EMBL" id="CAD9995456.1"/>
    </source>
</evidence>
<feature type="compositionally biased region" description="Basic and acidic residues" evidence="1">
    <location>
        <begin position="193"/>
        <end position="205"/>
    </location>
</feature>
<protein>
    <submittedName>
        <fullName evidence="2">Uncharacterized protein</fullName>
    </submittedName>
</protein>
<feature type="region of interest" description="Disordered" evidence="1">
    <location>
        <begin position="80"/>
        <end position="269"/>
    </location>
</feature>
<feature type="compositionally biased region" description="Low complexity" evidence="1">
    <location>
        <begin position="183"/>
        <end position="192"/>
    </location>
</feature>
<feature type="compositionally biased region" description="Basic and acidic residues" evidence="1">
    <location>
        <begin position="86"/>
        <end position="105"/>
    </location>
</feature>
<organism evidence="2">
    <name type="scientific">Entomoneis paludosa</name>
    <dbReference type="NCBI Taxonomy" id="265537"/>
    <lineage>
        <taxon>Eukaryota</taxon>
        <taxon>Sar</taxon>
        <taxon>Stramenopiles</taxon>
        <taxon>Ochrophyta</taxon>
        <taxon>Bacillariophyta</taxon>
        <taxon>Bacillariophyceae</taxon>
        <taxon>Bacillariophycidae</taxon>
        <taxon>Entomoneidaceae</taxon>
        <taxon>Entomoneis</taxon>
    </lineage>
</organism>
<evidence type="ECO:0000256" key="1">
    <source>
        <dbReference type="SAM" id="MobiDB-lite"/>
    </source>
</evidence>
<gene>
    <name evidence="2" type="ORF">APAL1065_LOCUS27545</name>
</gene>
<proteinExistence type="predicted"/>
<sequence length="269" mass="30051">MSDDSDIDLDELDAMSSSDEEDDSEDDDKPGMLGSFMAKETKKKNTLSDFDAFADDDEGTVVDKMKTILALRASLGIDDDQSFMAEQERKEQEKKKLEKMSTDERLEYEEGQAGDVMARIRAKHAEKMKQLEAQRQEQAPLEKKKKKKKPKPPLETTDEEGPPVGPDGEVLKKKKKKKKPVDGGDAASAEGGEVVRRRPKKREDGETASADGGEETRRRPKKKERPKGRPRRASTAVDGRPDAMMLMADGVKRKKKPSSKKKAVTTEDI</sequence>
<name>A0A7S3DXW4_9STRA</name>
<dbReference type="EMBL" id="HBHT01041031">
    <property type="protein sequence ID" value="CAD9995456.1"/>
    <property type="molecule type" value="Transcribed_RNA"/>
</dbReference>
<accession>A0A7S3DXW4</accession>
<reference evidence="2" key="1">
    <citation type="submission" date="2021-01" db="EMBL/GenBank/DDBJ databases">
        <authorList>
            <person name="Corre E."/>
            <person name="Pelletier E."/>
            <person name="Niang G."/>
            <person name="Scheremetjew M."/>
            <person name="Finn R."/>
            <person name="Kale V."/>
            <person name="Holt S."/>
            <person name="Cochrane G."/>
            <person name="Meng A."/>
            <person name="Brown T."/>
            <person name="Cohen L."/>
        </authorList>
    </citation>
    <scope>NUCLEOTIDE SEQUENCE</scope>
    <source>
        <strain evidence="2">CCMP125</strain>
    </source>
</reference>
<feature type="compositionally biased region" description="Acidic residues" evidence="1">
    <location>
        <begin position="1"/>
        <end position="28"/>
    </location>
</feature>